<feature type="transmembrane region" description="Helical" evidence="3">
    <location>
        <begin position="155"/>
        <end position="177"/>
    </location>
</feature>
<name>A0ABX6K8R2_SALCS</name>
<evidence type="ECO:0000256" key="2">
    <source>
        <dbReference type="ARBA" id="ARBA00034247"/>
    </source>
</evidence>
<keyword evidence="6" id="KW-1185">Reference proteome</keyword>
<dbReference type="SMART" id="SM00267">
    <property type="entry name" value="GGDEF"/>
    <property type="match status" value="1"/>
</dbReference>
<dbReference type="InterPro" id="IPR029787">
    <property type="entry name" value="Nucleotide_cyclase"/>
</dbReference>
<keyword evidence="3" id="KW-1133">Transmembrane helix</keyword>
<dbReference type="Gene3D" id="3.30.70.270">
    <property type="match status" value="1"/>
</dbReference>
<feature type="transmembrane region" description="Helical" evidence="3">
    <location>
        <begin position="197"/>
        <end position="224"/>
    </location>
</feature>
<reference evidence="5 6" key="1">
    <citation type="submission" date="2020-03" db="EMBL/GenBank/DDBJ databases">
        <title>Genome mining reveals the biosynthetic pathways of PHA and ectoines of the halophilic strain Salinivibrio costicola M318 isolated from fermented shrimp paste.</title>
        <authorList>
            <person name="Doan T.V."/>
            <person name="Tran L.T."/>
            <person name="Trieu T.A."/>
            <person name="Nguyen Q.V."/>
            <person name="Quach T.N."/>
            <person name="Phi T.Q."/>
            <person name="Kumar S."/>
        </authorList>
    </citation>
    <scope>NUCLEOTIDE SEQUENCE [LARGE SCALE GENOMIC DNA]</scope>
    <source>
        <strain evidence="5 6">M318</strain>
    </source>
</reference>
<evidence type="ECO:0000313" key="5">
    <source>
        <dbReference type="EMBL" id="QIR07919.1"/>
    </source>
</evidence>
<evidence type="ECO:0000259" key="4">
    <source>
        <dbReference type="PROSITE" id="PS50887"/>
    </source>
</evidence>
<dbReference type="InterPro" id="IPR050469">
    <property type="entry name" value="Diguanylate_Cyclase"/>
</dbReference>
<dbReference type="NCBIfam" id="TIGR00254">
    <property type="entry name" value="GGDEF"/>
    <property type="match status" value="1"/>
</dbReference>
<dbReference type="InterPro" id="IPR000160">
    <property type="entry name" value="GGDEF_dom"/>
</dbReference>
<dbReference type="PANTHER" id="PTHR45138:SF9">
    <property type="entry name" value="DIGUANYLATE CYCLASE DGCM-RELATED"/>
    <property type="match status" value="1"/>
</dbReference>
<evidence type="ECO:0000256" key="3">
    <source>
        <dbReference type="SAM" id="Phobius"/>
    </source>
</evidence>
<feature type="transmembrane region" description="Helical" evidence="3">
    <location>
        <begin position="117"/>
        <end position="143"/>
    </location>
</feature>
<dbReference type="PANTHER" id="PTHR45138">
    <property type="entry name" value="REGULATORY COMPONENTS OF SENSORY TRANSDUCTION SYSTEM"/>
    <property type="match status" value="1"/>
</dbReference>
<dbReference type="CDD" id="cd01949">
    <property type="entry name" value="GGDEF"/>
    <property type="match status" value="1"/>
</dbReference>
<keyword evidence="3" id="KW-0812">Transmembrane</keyword>
<evidence type="ECO:0000313" key="6">
    <source>
        <dbReference type="Proteomes" id="UP000501408"/>
    </source>
</evidence>
<dbReference type="Pfam" id="PF00990">
    <property type="entry name" value="GGDEF"/>
    <property type="match status" value="1"/>
</dbReference>
<dbReference type="EMBL" id="CP050267">
    <property type="protein sequence ID" value="QIR07919.1"/>
    <property type="molecule type" value="Genomic_DNA"/>
</dbReference>
<organism evidence="5 6">
    <name type="scientific">Salinivibrio costicola</name>
    <name type="common">Vibrio costicola</name>
    <dbReference type="NCBI Taxonomy" id="51367"/>
    <lineage>
        <taxon>Bacteria</taxon>
        <taxon>Pseudomonadati</taxon>
        <taxon>Pseudomonadota</taxon>
        <taxon>Gammaproteobacteria</taxon>
        <taxon>Vibrionales</taxon>
        <taxon>Vibrionaceae</taxon>
        <taxon>Salinivibrio</taxon>
    </lineage>
</organism>
<feature type="transmembrane region" description="Helical" evidence="3">
    <location>
        <begin position="30"/>
        <end position="52"/>
    </location>
</feature>
<evidence type="ECO:0000256" key="1">
    <source>
        <dbReference type="ARBA" id="ARBA00012528"/>
    </source>
</evidence>
<proteinExistence type="predicted"/>
<dbReference type="PROSITE" id="PS50887">
    <property type="entry name" value="GGDEF"/>
    <property type="match status" value="1"/>
</dbReference>
<feature type="transmembrane region" description="Helical" evidence="3">
    <location>
        <begin position="6"/>
        <end position="23"/>
    </location>
</feature>
<feature type="domain" description="GGDEF" evidence="4">
    <location>
        <begin position="331"/>
        <end position="464"/>
    </location>
</feature>
<feature type="transmembrane region" description="Helical" evidence="3">
    <location>
        <begin position="262"/>
        <end position="284"/>
    </location>
</feature>
<gene>
    <name evidence="5" type="ORF">HBA18_16180</name>
</gene>
<accession>A0ABX6K8R2</accession>
<keyword evidence="3" id="KW-0472">Membrane</keyword>
<sequence length="465" mass="51705">MASTLSFSYLALWVAVYGALIWVDMRYIAVLVDVHTSTLTNIASGLAVVLFYHYGRQLFVPFLITSALGHSLAATARIDDLHVAVSLLFGALLTVIAFISARLWISRCQQCLDNVSVLFRFILIACFIPSVAMILLVSVPLYIDNQLIPGRLKFLYIEFSMTYTTSLLIWVSLYTTWRRGGFQLDKINKKNTGMTLSALMLAIAGFSYFPGAIFIILALLVYIASSGYWRTLLVSLVILITSILVMVPHSLGAFAIPDLDDGILSLLIYVFTTVLVSISISIHASELRNAVAARDSWQRKASLDPLTGTVNRYGLLPELAIEHEFAKRARYFYTVAVIDIDHFKQINDNYGHLAGDKVLKDVAGIITDTVRQNDLVARYGGEEFVVIFRNTRASDATHVAERIRERIAASVSHIDDQSLAYTVSCGLAENHTDDIHPERVFDRADDCLYQAKKTGRNRVVVAPPP</sequence>
<feature type="transmembrane region" description="Helical" evidence="3">
    <location>
        <begin position="231"/>
        <end position="256"/>
    </location>
</feature>
<dbReference type="RefSeq" id="WP_167315398.1">
    <property type="nucleotide sequence ID" value="NZ_CP050267.1"/>
</dbReference>
<dbReference type="InterPro" id="IPR043128">
    <property type="entry name" value="Rev_trsase/Diguanyl_cyclase"/>
</dbReference>
<dbReference type="EC" id="2.7.7.65" evidence="1"/>
<comment type="catalytic activity">
    <reaction evidence="2">
        <text>2 GTP = 3',3'-c-di-GMP + 2 diphosphate</text>
        <dbReference type="Rhea" id="RHEA:24898"/>
        <dbReference type="ChEBI" id="CHEBI:33019"/>
        <dbReference type="ChEBI" id="CHEBI:37565"/>
        <dbReference type="ChEBI" id="CHEBI:58805"/>
        <dbReference type="EC" id="2.7.7.65"/>
    </reaction>
</comment>
<dbReference type="Proteomes" id="UP000501408">
    <property type="component" value="Chromosome 2"/>
</dbReference>
<protein>
    <recommendedName>
        <fullName evidence="1">diguanylate cyclase</fullName>
        <ecNumber evidence="1">2.7.7.65</ecNumber>
    </recommendedName>
</protein>
<feature type="transmembrane region" description="Helical" evidence="3">
    <location>
        <begin position="83"/>
        <end position="105"/>
    </location>
</feature>
<dbReference type="SUPFAM" id="SSF55073">
    <property type="entry name" value="Nucleotide cyclase"/>
    <property type="match status" value="1"/>
</dbReference>